<keyword evidence="5" id="KW-1185">Reference proteome</keyword>
<proteinExistence type="predicted"/>
<dbReference type="InterPro" id="IPR050109">
    <property type="entry name" value="HTH-type_TetR-like_transc_reg"/>
</dbReference>
<dbReference type="Pfam" id="PF16295">
    <property type="entry name" value="TetR_C_10"/>
    <property type="match status" value="1"/>
</dbReference>
<dbReference type="GO" id="GO:0000976">
    <property type="term" value="F:transcription cis-regulatory region binding"/>
    <property type="evidence" value="ECO:0007669"/>
    <property type="project" value="TreeGrafter"/>
</dbReference>
<dbReference type="PROSITE" id="PS50977">
    <property type="entry name" value="HTH_TETR_2"/>
    <property type="match status" value="1"/>
</dbReference>
<evidence type="ECO:0000313" key="5">
    <source>
        <dbReference type="Proteomes" id="UP000030528"/>
    </source>
</evidence>
<dbReference type="GO" id="GO:0003700">
    <property type="term" value="F:DNA-binding transcription factor activity"/>
    <property type="evidence" value="ECO:0007669"/>
    <property type="project" value="TreeGrafter"/>
</dbReference>
<dbReference type="Proteomes" id="UP000030528">
    <property type="component" value="Unassembled WGS sequence"/>
</dbReference>
<dbReference type="InterPro" id="IPR032551">
    <property type="entry name" value="BscR_C"/>
</dbReference>
<dbReference type="PANTHER" id="PTHR30055">
    <property type="entry name" value="HTH-TYPE TRANSCRIPTIONAL REGULATOR RUTR"/>
    <property type="match status" value="1"/>
</dbReference>
<evidence type="ECO:0000256" key="1">
    <source>
        <dbReference type="ARBA" id="ARBA00023125"/>
    </source>
</evidence>
<comment type="caution">
    <text evidence="4">The sequence shown here is derived from an EMBL/GenBank/DDBJ whole genome shotgun (WGS) entry which is preliminary data.</text>
</comment>
<dbReference type="InterPro" id="IPR009057">
    <property type="entry name" value="Homeodomain-like_sf"/>
</dbReference>
<dbReference type="AlphaFoldDB" id="A0A0A5GHN0"/>
<dbReference type="PANTHER" id="PTHR30055:SF207">
    <property type="entry name" value="HTH-TYPE TRANSCRIPTIONAL REPRESSOR FATR"/>
    <property type="match status" value="1"/>
</dbReference>
<organism evidence="4 5">
    <name type="scientific">Pontibacillus halophilus JSM 076056 = DSM 19796</name>
    <dbReference type="NCBI Taxonomy" id="1385510"/>
    <lineage>
        <taxon>Bacteria</taxon>
        <taxon>Bacillati</taxon>
        <taxon>Bacillota</taxon>
        <taxon>Bacilli</taxon>
        <taxon>Bacillales</taxon>
        <taxon>Bacillaceae</taxon>
        <taxon>Pontibacillus</taxon>
    </lineage>
</organism>
<evidence type="ECO:0000256" key="2">
    <source>
        <dbReference type="PROSITE-ProRule" id="PRU00335"/>
    </source>
</evidence>
<gene>
    <name evidence="4" type="ORF">N781_06665</name>
</gene>
<reference evidence="4 5" key="1">
    <citation type="submission" date="2013-08" db="EMBL/GenBank/DDBJ databases">
        <authorList>
            <person name="Huang J."/>
            <person name="Wang G."/>
        </authorList>
    </citation>
    <scope>NUCLEOTIDE SEQUENCE [LARGE SCALE GENOMIC DNA]</scope>
    <source>
        <strain evidence="4 5">JSM 076056</strain>
    </source>
</reference>
<sequence>MLTLIKTKRDDILEAALTLFAERGAEATTIPMVAKQANVGAGTIYRYFDNKDVLVNDLFQLHVQQLTETLQDQYPSHASTRQQFNHIFTQLVTFTNKHEDALYFIKTHNHAHILNQPSQDCFQRLLELIRSFYENGQSKDEIRMLPSNALIAIVLGAFLEYHKLVREGQLEETDELLEGIEASCWDAIRTHS</sequence>
<dbReference type="EMBL" id="AVPE01000013">
    <property type="protein sequence ID" value="KGX90733.1"/>
    <property type="molecule type" value="Genomic_DNA"/>
</dbReference>
<accession>A0A0A5GHN0</accession>
<feature type="DNA-binding region" description="H-T-H motif" evidence="2">
    <location>
        <begin position="29"/>
        <end position="48"/>
    </location>
</feature>
<dbReference type="SUPFAM" id="SSF46689">
    <property type="entry name" value="Homeodomain-like"/>
    <property type="match status" value="1"/>
</dbReference>
<protein>
    <submittedName>
        <fullName evidence="4">TetR family transcriptional regulator</fullName>
    </submittedName>
</protein>
<dbReference type="eggNOG" id="COG1309">
    <property type="taxonomic scope" value="Bacteria"/>
</dbReference>
<dbReference type="Pfam" id="PF00440">
    <property type="entry name" value="TetR_N"/>
    <property type="match status" value="1"/>
</dbReference>
<dbReference type="InterPro" id="IPR001647">
    <property type="entry name" value="HTH_TetR"/>
</dbReference>
<dbReference type="STRING" id="1385510.GCA_000425205_02921"/>
<feature type="domain" description="HTH tetR-type" evidence="3">
    <location>
        <begin position="6"/>
        <end position="66"/>
    </location>
</feature>
<evidence type="ECO:0000313" key="4">
    <source>
        <dbReference type="EMBL" id="KGX90733.1"/>
    </source>
</evidence>
<name>A0A0A5GHN0_9BACI</name>
<dbReference type="Gene3D" id="1.10.357.10">
    <property type="entry name" value="Tetracycline Repressor, domain 2"/>
    <property type="match status" value="1"/>
</dbReference>
<keyword evidence="1 2" id="KW-0238">DNA-binding</keyword>
<dbReference type="PRINTS" id="PR00455">
    <property type="entry name" value="HTHTETR"/>
</dbReference>
<evidence type="ECO:0000259" key="3">
    <source>
        <dbReference type="PROSITE" id="PS50977"/>
    </source>
</evidence>